<reference evidence="2 3" key="1">
    <citation type="submission" date="2019-08" db="EMBL/GenBank/DDBJ databases">
        <title>Genomes sequence of Algoriphagus aquimarinus ACAM450.</title>
        <authorList>
            <person name="Bowman J.P."/>
        </authorList>
    </citation>
    <scope>NUCLEOTIDE SEQUENCE [LARGE SCALE GENOMIC DNA]</scope>
    <source>
        <strain evidence="2 3">ACAM 450</strain>
    </source>
</reference>
<organism evidence="2 3">
    <name type="scientific">Algoriphagus aquimarinus</name>
    <dbReference type="NCBI Taxonomy" id="237018"/>
    <lineage>
        <taxon>Bacteria</taxon>
        <taxon>Pseudomonadati</taxon>
        <taxon>Bacteroidota</taxon>
        <taxon>Cytophagia</taxon>
        <taxon>Cytophagales</taxon>
        <taxon>Cyclobacteriaceae</taxon>
        <taxon>Algoriphagus</taxon>
    </lineage>
</organism>
<protein>
    <submittedName>
        <fullName evidence="2">EthD family reductase</fullName>
    </submittedName>
</protein>
<comment type="caution">
    <text evidence="2">The sequence shown here is derived from an EMBL/GenBank/DDBJ whole genome shotgun (WGS) entry which is preliminary data.</text>
</comment>
<dbReference type="PANTHER" id="PTHR40260">
    <property type="entry name" value="BLR8190 PROTEIN"/>
    <property type="match status" value="1"/>
</dbReference>
<dbReference type="RefSeq" id="WP_146914945.1">
    <property type="nucleotide sequence ID" value="NZ_VORW01000001.1"/>
</dbReference>
<feature type="domain" description="EthD" evidence="1">
    <location>
        <begin position="10"/>
        <end position="89"/>
    </location>
</feature>
<dbReference type="PANTHER" id="PTHR40260:SF2">
    <property type="entry name" value="BLR8190 PROTEIN"/>
    <property type="match status" value="1"/>
</dbReference>
<dbReference type="NCBIfam" id="TIGR02118">
    <property type="entry name" value="EthD family reductase"/>
    <property type="match status" value="1"/>
</dbReference>
<dbReference type="AlphaFoldDB" id="A0A5C7B2T5"/>
<dbReference type="InterPro" id="IPR011008">
    <property type="entry name" value="Dimeric_a/b-barrel"/>
</dbReference>
<evidence type="ECO:0000313" key="3">
    <source>
        <dbReference type="Proteomes" id="UP000321935"/>
    </source>
</evidence>
<dbReference type="InterPro" id="IPR009799">
    <property type="entry name" value="EthD_dom"/>
</dbReference>
<dbReference type="Pfam" id="PF07110">
    <property type="entry name" value="EthD"/>
    <property type="match status" value="1"/>
</dbReference>
<dbReference type="OrthoDB" id="5343971at2"/>
<dbReference type="Proteomes" id="UP000321935">
    <property type="component" value="Unassembled WGS sequence"/>
</dbReference>
<name>A0A5C7B2T5_9BACT</name>
<evidence type="ECO:0000259" key="1">
    <source>
        <dbReference type="Pfam" id="PF07110"/>
    </source>
</evidence>
<accession>A0A5C7B2T5</accession>
<dbReference type="SUPFAM" id="SSF54909">
    <property type="entry name" value="Dimeric alpha+beta barrel"/>
    <property type="match status" value="1"/>
</dbReference>
<dbReference type="GO" id="GO:0016491">
    <property type="term" value="F:oxidoreductase activity"/>
    <property type="evidence" value="ECO:0007669"/>
    <property type="project" value="InterPro"/>
</dbReference>
<proteinExistence type="predicted"/>
<dbReference type="Gene3D" id="3.30.70.100">
    <property type="match status" value="1"/>
</dbReference>
<gene>
    <name evidence="2" type="ORF">ESV85_04055</name>
</gene>
<dbReference type="EMBL" id="VORW01000001">
    <property type="protein sequence ID" value="TXE14747.1"/>
    <property type="molecule type" value="Genomic_DNA"/>
</dbReference>
<evidence type="ECO:0000313" key="2">
    <source>
        <dbReference type="EMBL" id="TXE14747.1"/>
    </source>
</evidence>
<sequence>MIKLTVLYNHPEDPAAFESYYASTHMPLVGKIQGVVNAEVTKFLPEADGSNPAYYRLAELYFESPESLQQSMGSDEGQATAADLPNFATGGFKIMVGMVG</sequence>